<dbReference type="InterPro" id="IPR024439">
    <property type="entry name" value="RNHCP"/>
</dbReference>
<evidence type="ECO:0000259" key="1">
    <source>
        <dbReference type="Pfam" id="PF12647"/>
    </source>
</evidence>
<keyword evidence="3" id="KW-1185">Reference proteome</keyword>
<name>A0A1H2LTG5_9ACTN</name>
<evidence type="ECO:0000313" key="2">
    <source>
        <dbReference type="EMBL" id="SDU84310.1"/>
    </source>
</evidence>
<accession>A0A1H2LTG5</accession>
<gene>
    <name evidence="2" type="ORF">SAMN04488563_6638</name>
</gene>
<reference evidence="3" key="1">
    <citation type="submission" date="2016-10" db="EMBL/GenBank/DDBJ databases">
        <authorList>
            <person name="Varghese N."/>
            <person name="Submissions S."/>
        </authorList>
    </citation>
    <scope>NUCLEOTIDE SEQUENCE [LARGE SCALE GENOMIC DNA]</scope>
    <source>
        <strain evidence="3">DSM 45079</strain>
    </source>
</reference>
<dbReference type="STRING" id="419479.SAMN04488563_6638"/>
<sequence>MSSDDLDQHFTCTWCGATAALAPDGRRGHCPSCLRVRHAGCGGWAVPISVAVPRTGDWALVHRCADCGELSSSPVRSDDNQLLLVRLAVRPLAEPPFPLDAFSAFGAL</sequence>
<feature type="domain" description="RNHCP" evidence="1">
    <location>
        <begin position="8"/>
        <end position="84"/>
    </location>
</feature>
<dbReference type="AlphaFoldDB" id="A0A1H2LTG5"/>
<proteinExistence type="predicted"/>
<dbReference type="Pfam" id="PF12647">
    <property type="entry name" value="RNHCP"/>
    <property type="match status" value="1"/>
</dbReference>
<dbReference type="Proteomes" id="UP000182977">
    <property type="component" value="Chromosome I"/>
</dbReference>
<protein>
    <submittedName>
        <fullName evidence="2">RNHCP domain-containing protein</fullName>
    </submittedName>
</protein>
<organism evidence="2 3">
    <name type="scientific">Jiangella alkaliphila</name>
    <dbReference type="NCBI Taxonomy" id="419479"/>
    <lineage>
        <taxon>Bacteria</taxon>
        <taxon>Bacillati</taxon>
        <taxon>Actinomycetota</taxon>
        <taxon>Actinomycetes</taxon>
        <taxon>Jiangellales</taxon>
        <taxon>Jiangellaceae</taxon>
        <taxon>Jiangella</taxon>
    </lineage>
</organism>
<evidence type="ECO:0000313" key="3">
    <source>
        <dbReference type="Proteomes" id="UP000182977"/>
    </source>
</evidence>
<dbReference type="RefSeq" id="WP_046771101.1">
    <property type="nucleotide sequence ID" value="NZ_LBMC01000039.1"/>
</dbReference>
<dbReference type="EMBL" id="LT629791">
    <property type="protein sequence ID" value="SDU84310.1"/>
    <property type="molecule type" value="Genomic_DNA"/>
</dbReference>